<protein>
    <recommendedName>
        <fullName evidence="3">Capsular biosynthesis protein</fullName>
    </recommendedName>
</protein>
<sequence>MPIASFLQGLSGLPERLGEGIAGRRDGVKALLAWTRFSSSLRHDPAQYDHQQRDLIRLGRMVMTLYPGIMIGMARDVAMLAEGMGDERAFRIAMQRALKDAGRLEARLDRGLAATVMLFDFYVSLMDFAAARRVAEQLLVDNSQAAHDLLERLADLKAECADWLGVLQAAHGSLMARIEGQPTPERAGTVVVHIPVPGFRSNIRDYPGFRSDIRTAFRQMLTVLAERGVPVTIRARLAKHGVLAGEGPYIAYHTVGSDRRGLHIKESDRRQYFSGDPGGYSGWASFADRPLPEADAFDRQAVEVFIAEEKARLIAGNLSKYDQPDIVADLSLRDRPYVFVALQVVDDAVQRQASLHMFDMLQEVADTCAARGIDLVVKRHPLCRSVAVAHVLRRGARHGRFRVATGSIHPLIANACAVCVTNSGVGAEALLHGRPVYTFGRAEYQAATFQVRRPGDFNRLFLPDVLPADPVRIEALLYALRHDYAVDLRDEERAMAFWRRRIDDLLEA</sequence>
<accession>A0ABS4DTG5</accession>
<name>A0ABS4DTG5_9HYPH</name>
<evidence type="ECO:0000313" key="2">
    <source>
        <dbReference type="Proteomes" id="UP000759443"/>
    </source>
</evidence>
<comment type="caution">
    <text evidence="1">The sequence shown here is derived from an EMBL/GenBank/DDBJ whole genome shotgun (WGS) entry which is preliminary data.</text>
</comment>
<keyword evidence="2" id="KW-1185">Reference proteome</keyword>
<dbReference type="Proteomes" id="UP000759443">
    <property type="component" value="Unassembled WGS sequence"/>
</dbReference>
<reference evidence="1 2" key="1">
    <citation type="submission" date="2021-03" db="EMBL/GenBank/DDBJ databases">
        <title>Genomic Encyclopedia of Type Strains, Phase IV (KMG-IV): sequencing the most valuable type-strain genomes for metagenomic binning, comparative biology and taxonomic classification.</title>
        <authorList>
            <person name="Goeker M."/>
        </authorList>
    </citation>
    <scope>NUCLEOTIDE SEQUENCE [LARGE SCALE GENOMIC DNA]</scope>
    <source>
        <strain evidence="1 2">DSM 21600</strain>
    </source>
</reference>
<organism evidence="1 2">
    <name type="scientific">Rhizobium halophytocola</name>
    <dbReference type="NCBI Taxonomy" id="735519"/>
    <lineage>
        <taxon>Bacteria</taxon>
        <taxon>Pseudomonadati</taxon>
        <taxon>Pseudomonadota</taxon>
        <taxon>Alphaproteobacteria</taxon>
        <taxon>Hyphomicrobiales</taxon>
        <taxon>Rhizobiaceae</taxon>
        <taxon>Rhizobium/Agrobacterium group</taxon>
        <taxon>Rhizobium</taxon>
    </lineage>
</organism>
<dbReference type="Pfam" id="PF05159">
    <property type="entry name" value="Capsule_synth"/>
    <property type="match status" value="1"/>
</dbReference>
<dbReference type="InterPro" id="IPR007833">
    <property type="entry name" value="Capsule_polysaccharide_synth"/>
</dbReference>
<gene>
    <name evidence="1" type="ORF">J2Z17_000396</name>
</gene>
<evidence type="ECO:0000313" key="1">
    <source>
        <dbReference type="EMBL" id="MBP1848979.1"/>
    </source>
</evidence>
<proteinExistence type="predicted"/>
<dbReference type="RefSeq" id="WP_209941737.1">
    <property type="nucleotide sequence ID" value="NZ_JAGGJU010000001.1"/>
</dbReference>
<dbReference type="EMBL" id="JAGGJU010000001">
    <property type="protein sequence ID" value="MBP1848979.1"/>
    <property type="molecule type" value="Genomic_DNA"/>
</dbReference>
<evidence type="ECO:0008006" key="3">
    <source>
        <dbReference type="Google" id="ProtNLM"/>
    </source>
</evidence>